<name>A0A5R9KK32_9BACT</name>
<keyword evidence="2" id="KW-0238">DNA-binding</keyword>
<dbReference type="PRINTS" id="PR00038">
    <property type="entry name" value="HTHLUXR"/>
</dbReference>
<reference evidence="6 7" key="1">
    <citation type="submission" date="2019-05" db="EMBL/GenBank/DDBJ databases">
        <authorList>
            <person name="Qu J.-H."/>
        </authorList>
    </citation>
    <scope>NUCLEOTIDE SEQUENCE [LARGE SCALE GENOMIC DNA]</scope>
    <source>
        <strain evidence="6 7">Z12</strain>
    </source>
</reference>
<evidence type="ECO:0000313" key="7">
    <source>
        <dbReference type="Proteomes" id="UP000309788"/>
    </source>
</evidence>
<dbReference type="PANTHER" id="PTHR43214">
    <property type="entry name" value="TWO-COMPONENT RESPONSE REGULATOR"/>
    <property type="match status" value="1"/>
</dbReference>
<evidence type="ECO:0000259" key="5">
    <source>
        <dbReference type="PROSITE" id="PS50110"/>
    </source>
</evidence>
<dbReference type="RefSeq" id="WP_138280120.1">
    <property type="nucleotide sequence ID" value="NZ_BMGE01000001.1"/>
</dbReference>
<dbReference type="EMBL" id="VCEI01000011">
    <property type="protein sequence ID" value="TLU96426.1"/>
    <property type="molecule type" value="Genomic_DNA"/>
</dbReference>
<evidence type="ECO:0000256" key="1">
    <source>
        <dbReference type="ARBA" id="ARBA00022553"/>
    </source>
</evidence>
<evidence type="ECO:0000256" key="2">
    <source>
        <dbReference type="ARBA" id="ARBA00023125"/>
    </source>
</evidence>
<dbReference type="SMART" id="SM00421">
    <property type="entry name" value="HTH_LUXR"/>
    <property type="match status" value="1"/>
</dbReference>
<dbReference type="OrthoDB" id="9797341at2"/>
<gene>
    <name evidence="6" type="ORF">FEM55_04645</name>
</gene>
<evidence type="ECO:0000259" key="4">
    <source>
        <dbReference type="PROSITE" id="PS50043"/>
    </source>
</evidence>
<dbReference type="PANTHER" id="PTHR43214:SF43">
    <property type="entry name" value="TWO-COMPONENT RESPONSE REGULATOR"/>
    <property type="match status" value="1"/>
</dbReference>
<dbReference type="InterPro" id="IPR039420">
    <property type="entry name" value="WalR-like"/>
</dbReference>
<feature type="domain" description="Response regulatory" evidence="5">
    <location>
        <begin position="4"/>
        <end position="120"/>
    </location>
</feature>
<dbReference type="Pfam" id="PF00072">
    <property type="entry name" value="Response_reg"/>
    <property type="match status" value="1"/>
</dbReference>
<dbReference type="SUPFAM" id="SSF46894">
    <property type="entry name" value="C-terminal effector domain of the bipartite response regulators"/>
    <property type="match status" value="1"/>
</dbReference>
<feature type="modified residue" description="4-aspartylphosphate" evidence="3">
    <location>
        <position position="55"/>
    </location>
</feature>
<sequence length="214" mass="23989">MMIKVVVYDDHKSRREALELLISLQPGMECTGSYENCAGLVKNLASDPPTVVLMDINMPKVGGIEGVKLLKQHYPETSIIMQTVFEEDDTIFKCIQAGANGYILKKAPNDKLIEAIYDVVNGGAPITPSIAARILNYFSKKKPSPEKRNFDLSKRETDILTKLVKGQSHKMIAEDLFISVHTVHNHVKRLYQKLHVHSVSEAVVKAIENRIVQH</sequence>
<dbReference type="InterPro" id="IPR001789">
    <property type="entry name" value="Sig_transdc_resp-reg_receiver"/>
</dbReference>
<evidence type="ECO:0000256" key="3">
    <source>
        <dbReference type="PROSITE-ProRule" id="PRU00169"/>
    </source>
</evidence>
<dbReference type="GO" id="GO:0000160">
    <property type="term" value="P:phosphorelay signal transduction system"/>
    <property type="evidence" value="ECO:0007669"/>
    <property type="project" value="InterPro"/>
</dbReference>
<dbReference type="Pfam" id="PF00196">
    <property type="entry name" value="GerE"/>
    <property type="match status" value="1"/>
</dbReference>
<dbReference type="PROSITE" id="PS50043">
    <property type="entry name" value="HTH_LUXR_2"/>
    <property type="match status" value="1"/>
</dbReference>
<dbReference type="InterPro" id="IPR016032">
    <property type="entry name" value="Sig_transdc_resp-reg_C-effctor"/>
</dbReference>
<accession>A0A5R9KK32</accession>
<comment type="caution">
    <text evidence="6">The sequence shown here is derived from an EMBL/GenBank/DDBJ whole genome shotgun (WGS) entry which is preliminary data.</text>
</comment>
<dbReference type="Proteomes" id="UP000309788">
    <property type="component" value="Unassembled WGS sequence"/>
</dbReference>
<dbReference type="GO" id="GO:0006355">
    <property type="term" value="P:regulation of DNA-templated transcription"/>
    <property type="evidence" value="ECO:0007669"/>
    <property type="project" value="InterPro"/>
</dbReference>
<dbReference type="InterPro" id="IPR011006">
    <property type="entry name" value="CheY-like_superfamily"/>
</dbReference>
<dbReference type="Gene3D" id="3.40.50.2300">
    <property type="match status" value="1"/>
</dbReference>
<dbReference type="CDD" id="cd17535">
    <property type="entry name" value="REC_NarL-like"/>
    <property type="match status" value="1"/>
</dbReference>
<dbReference type="InterPro" id="IPR058245">
    <property type="entry name" value="NreC/VraR/RcsB-like_REC"/>
</dbReference>
<dbReference type="SMART" id="SM00448">
    <property type="entry name" value="REC"/>
    <property type="match status" value="1"/>
</dbReference>
<dbReference type="CDD" id="cd06170">
    <property type="entry name" value="LuxR_C_like"/>
    <property type="match status" value="1"/>
</dbReference>
<dbReference type="InterPro" id="IPR000792">
    <property type="entry name" value="Tscrpt_reg_LuxR_C"/>
</dbReference>
<dbReference type="SUPFAM" id="SSF52172">
    <property type="entry name" value="CheY-like"/>
    <property type="match status" value="1"/>
</dbReference>
<feature type="domain" description="HTH luxR-type" evidence="4">
    <location>
        <begin position="145"/>
        <end position="210"/>
    </location>
</feature>
<keyword evidence="1 3" id="KW-0597">Phosphoprotein</keyword>
<dbReference type="GO" id="GO:0003677">
    <property type="term" value="F:DNA binding"/>
    <property type="evidence" value="ECO:0007669"/>
    <property type="project" value="UniProtKB-KW"/>
</dbReference>
<proteinExistence type="predicted"/>
<protein>
    <submittedName>
        <fullName evidence="6">Response regulator transcription factor</fullName>
    </submittedName>
</protein>
<dbReference type="AlphaFoldDB" id="A0A5R9KK32"/>
<dbReference type="PROSITE" id="PS50110">
    <property type="entry name" value="RESPONSE_REGULATORY"/>
    <property type="match status" value="1"/>
</dbReference>
<evidence type="ECO:0000313" key="6">
    <source>
        <dbReference type="EMBL" id="TLU96426.1"/>
    </source>
</evidence>
<organism evidence="6 7">
    <name type="scientific">Dyadobacter sediminis</name>
    <dbReference type="NCBI Taxonomy" id="1493691"/>
    <lineage>
        <taxon>Bacteria</taxon>
        <taxon>Pseudomonadati</taxon>
        <taxon>Bacteroidota</taxon>
        <taxon>Cytophagia</taxon>
        <taxon>Cytophagales</taxon>
        <taxon>Spirosomataceae</taxon>
        <taxon>Dyadobacter</taxon>
    </lineage>
</organism>
<keyword evidence="7" id="KW-1185">Reference proteome</keyword>